<gene>
    <name evidence="3" type="ORF">AFUS01_LOCUS40227</name>
</gene>
<dbReference type="Pfam" id="PF13843">
    <property type="entry name" value="DDE_Tnp_1_7"/>
    <property type="match status" value="1"/>
</dbReference>
<dbReference type="PANTHER" id="PTHR46599:SF6">
    <property type="entry name" value="DUAL SPECIFICITY PHOSPHATASE 26"/>
    <property type="match status" value="1"/>
</dbReference>
<evidence type="ECO:0000313" key="4">
    <source>
        <dbReference type="Proteomes" id="UP000708208"/>
    </source>
</evidence>
<feature type="region of interest" description="Disordered" evidence="1">
    <location>
        <begin position="21"/>
        <end position="54"/>
    </location>
</feature>
<proteinExistence type="predicted"/>
<feature type="non-terminal residue" evidence="3">
    <location>
        <position position="1"/>
    </location>
</feature>
<dbReference type="PANTHER" id="PTHR46599">
    <property type="entry name" value="PIGGYBAC TRANSPOSABLE ELEMENT-DERIVED PROTEIN 4"/>
    <property type="match status" value="1"/>
</dbReference>
<accession>A0A8J2LEW2</accession>
<evidence type="ECO:0000256" key="1">
    <source>
        <dbReference type="SAM" id="MobiDB-lite"/>
    </source>
</evidence>
<dbReference type="AlphaFoldDB" id="A0A8J2LEW2"/>
<keyword evidence="4" id="KW-1185">Reference proteome</keyword>
<evidence type="ECO:0000259" key="2">
    <source>
        <dbReference type="Pfam" id="PF13843"/>
    </source>
</evidence>
<dbReference type="Proteomes" id="UP000708208">
    <property type="component" value="Unassembled WGS sequence"/>
</dbReference>
<dbReference type="InterPro" id="IPR029526">
    <property type="entry name" value="PGBD"/>
</dbReference>
<comment type="caution">
    <text evidence="3">The sequence shown here is derived from an EMBL/GenBank/DDBJ whole genome shotgun (WGS) entry which is preliminary data.</text>
</comment>
<sequence length="402" mass="46596">LVLLQSVVSWLHRRSRPDVSPRGLIWNQGDSDSSDDETSEPADLVEEVSDGEDDDMVFRKGEDEEPLEYVPHPDPQTYLAPDGTHWTNVVPPDGRRKECMACAKLQQRRFGGPTRSTKINTFVATMSRKRFWALMRFLRYNDFETREERRSTDKLAAIREFLEKLLINIYHIYEPSEYLVVDEMLIPFRGRCFCIVYMTSKPDRYGLKVWALVVVRLNFVLNFQIYTGKEGPAPEVNQGFRVLMDMLNKFLNTGRGVTADNVFGLKRAAERLAEQNTSSVFTIRKQRREVPKDVIQHAKFPLHSSLFLFHDNCMMVSYKAKPNKMVLVMSTQHRRPQVMVNPPKKPAIILHYNSTKGGVDTVDQMISHKFCQRKTNRWPVTIWLHLLNIVGGINTPIMFLEM</sequence>
<dbReference type="OrthoDB" id="10038921at2759"/>
<evidence type="ECO:0000313" key="3">
    <source>
        <dbReference type="EMBL" id="CAG7830426.1"/>
    </source>
</evidence>
<protein>
    <recommendedName>
        <fullName evidence="2">PiggyBac transposable element-derived protein domain-containing protein</fullName>
    </recommendedName>
</protein>
<organism evidence="3 4">
    <name type="scientific">Allacma fusca</name>
    <dbReference type="NCBI Taxonomy" id="39272"/>
    <lineage>
        <taxon>Eukaryota</taxon>
        <taxon>Metazoa</taxon>
        <taxon>Ecdysozoa</taxon>
        <taxon>Arthropoda</taxon>
        <taxon>Hexapoda</taxon>
        <taxon>Collembola</taxon>
        <taxon>Symphypleona</taxon>
        <taxon>Sminthuridae</taxon>
        <taxon>Allacma</taxon>
    </lineage>
</organism>
<feature type="compositionally biased region" description="Acidic residues" evidence="1">
    <location>
        <begin position="32"/>
        <end position="54"/>
    </location>
</feature>
<dbReference type="EMBL" id="CAJVCH010555796">
    <property type="protein sequence ID" value="CAG7830426.1"/>
    <property type="molecule type" value="Genomic_DNA"/>
</dbReference>
<reference evidence="3" key="1">
    <citation type="submission" date="2021-06" db="EMBL/GenBank/DDBJ databases">
        <authorList>
            <person name="Hodson N. C."/>
            <person name="Mongue J. A."/>
            <person name="Jaron S. K."/>
        </authorList>
    </citation>
    <scope>NUCLEOTIDE SEQUENCE</scope>
</reference>
<feature type="domain" description="PiggyBac transposable element-derived protein" evidence="2">
    <location>
        <begin position="117"/>
        <end position="390"/>
    </location>
</feature>
<name>A0A8J2LEW2_9HEXA</name>